<accession>H8FYE8</accession>
<evidence type="ECO:0000313" key="2">
    <source>
        <dbReference type="EMBL" id="CCG43214.1"/>
    </source>
</evidence>
<evidence type="ECO:0000313" key="3">
    <source>
        <dbReference type="EMBL" id="CCG43386.1"/>
    </source>
</evidence>
<dbReference type="AlphaFoldDB" id="H8FYE8"/>
<dbReference type="EMBL" id="CAHP01000060">
    <property type="protein sequence ID" value="CCG43386.1"/>
    <property type="molecule type" value="Genomic_DNA"/>
</dbReference>
<name>H8FYE8_MAGML</name>
<sequence>MRKPPVNMDPWRKNKDEIMAIALRKGWFSVPKYLWRAEGMAKKCRELVKEGKLRRRRSWEKGRYSHDIMYEPVGVKVAPKPESKRPCHCPRCGVDCGDHDSYLTHWREHHDVPPAKPAAVGQN</sequence>
<reference evidence="3 4" key="1">
    <citation type="journal article" date="2012" name="J. Bacteriol.">
        <title>Draft Genome Sequence of the Purple Photosynthetic Bacterium Phaeospirillum molischianum DSM120, a Particularly Versatile Bacterium.</title>
        <authorList>
            <person name="Duquesne K."/>
            <person name="Prima V."/>
            <person name="Ji B."/>
            <person name="Rouy Z."/>
            <person name="Medigue C."/>
            <person name="Talla E."/>
            <person name="Sturgis J.N."/>
        </authorList>
    </citation>
    <scope>NUCLEOTIDE SEQUENCE [LARGE SCALE GENOMIC DNA]</scope>
    <source>
        <strain evidence="3">DSM 120</strain>
        <strain evidence="4">DSM120</strain>
    </source>
</reference>
<evidence type="ECO:0000313" key="4">
    <source>
        <dbReference type="Proteomes" id="UP000004169"/>
    </source>
</evidence>
<protein>
    <recommendedName>
        <fullName evidence="1">C2H2-type domain-containing protein</fullName>
    </recommendedName>
</protein>
<dbReference type="EMBL" id="CAHP01000060">
    <property type="protein sequence ID" value="CCG43214.1"/>
    <property type="molecule type" value="Genomic_DNA"/>
</dbReference>
<dbReference type="Proteomes" id="UP000004169">
    <property type="component" value="Unassembled WGS sequence"/>
</dbReference>
<dbReference type="PROSITE" id="PS00028">
    <property type="entry name" value="ZINC_FINGER_C2H2_1"/>
    <property type="match status" value="1"/>
</dbReference>
<dbReference type="RefSeq" id="WP_002731254.1">
    <property type="nucleotide sequence ID" value="NZ_CAHP01000060.1"/>
</dbReference>
<organism evidence="3 4">
    <name type="scientific">Magnetospirillum molischianum DSM 120</name>
    <dbReference type="NCBI Taxonomy" id="1150626"/>
    <lineage>
        <taxon>Bacteria</taxon>
        <taxon>Pseudomonadati</taxon>
        <taxon>Pseudomonadota</taxon>
        <taxon>Alphaproteobacteria</taxon>
        <taxon>Rhodospirillales</taxon>
        <taxon>Rhodospirillaceae</taxon>
        <taxon>Magnetospirillum</taxon>
    </lineage>
</organism>
<feature type="domain" description="C2H2-type" evidence="1">
    <location>
        <begin position="87"/>
        <end position="110"/>
    </location>
</feature>
<evidence type="ECO:0000259" key="1">
    <source>
        <dbReference type="PROSITE" id="PS00028"/>
    </source>
</evidence>
<keyword evidence="4" id="KW-1185">Reference proteome</keyword>
<proteinExistence type="predicted"/>
<dbReference type="STRING" id="1150626.PHAMO_80005"/>
<gene>
    <name evidence="2" type="ORF">PHAMO_80005</name>
    <name evidence="3" type="ORF">PHAMO_80177</name>
</gene>
<dbReference type="InterPro" id="IPR013087">
    <property type="entry name" value="Znf_C2H2_type"/>
</dbReference>
<comment type="caution">
    <text evidence="3">The sequence shown here is derived from an EMBL/GenBank/DDBJ whole genome shotgun (WGS) entry which is preliminary data.</text>
</comment>